<gene>
    <name evidence="8" type="ORF">SAMN04487820_105259</name>
</gene>
<feature type="transmembrane region" description="Helical" evidence="7">
    <location>
        <begin position="61"/>
        <end position="80"/>
    </location>
</feature>
<dbReference type="Gene3D" id="1.20.1250.20">
    <property type="entry name" value="MFS general substrate transporter like domains"/>
    <property type="match status" value="1"/>
</dbReference>
<protein>
    <submittedName>
        <fullName evidence="8">Predicted arabinose efflux permease, MFS family</fullName>
    </submittedName>
</protein>
<evidence type="ECO:0000256" key="7">
    <source>
        <dbReference type="SAM" id="Phobius"/>
    </source>
</evidence>
<dbReference type="PANTHER" id="PTHR23513:SF9">
    <property type="entry name" value="ENTEROBACTIN EXPORTER ENTS"/>
    <property type="match status" value="1"/>
</dbReference>
<dbReference type="SUPFAM" id="SSF103473">
    <property type="entry name" value="MFS general substrate transporter"/>
    <property type="match status" value="1"/>
</dbReference>
<keyword evidence="9" id="KW-1185">Reference proteome</keyword>
<dbReference type="InterPro" id="IPR036259">
    <property type="entry name" value="MFS_trans_sf"/>
</dbReference>
<dbReference type="AlphaFoldDB" id="A0A1G9A1T7"/>
<feature type="transmembrane region" description="Helical" evidence="7">
    <location>
        <begin position="228"/>
        <end position="254"/>
    </location>
</feature>
<dbReference type="Proteomes" id="UP000199213">
    <property type="component" value="Unassembled WGS sequence"/>
</dbReference>
<keyword evidence="4 7" id="KW-0812">Transmembrane</keyword>
<feature type="transmembrane region" description="Helical" evidence="7">
    <location>
        <begin position="346"/>
        <end position="368"/>
    </location>
</feature>
<accession>A0A1G9A1T7</accession>
<evidence type="ECO:0000313" key="8">
    <source>
        <dbReference type="EMBL" id="SDK21177.1"/>
    </source>
</evidence>
<evidence type="ECO:0000256" key="3">
    <source>
        <dbReference type="ARBA" id="ARBA00022475"/>
    </source>
</evidence>
<feature type="transmembrane region" description="Helical" evidence="7">
    <location>
        <begin position="20"/>
        <end position="41"/>
    </location>
</feature>
<evidence type="ECO:0000256" key="5">
    <source>
        <dbReference type="ARBA" id="ARBA00022989"/>
    </source>
</evidence>
<dbReference type="GO" id="GO:0022857">
    <property type="term" value="F:transmembrane transporter activity"/>
    <property type="evidence" value="ECO:0007669"/>
    <property type="project" value="InterPro"/>
</dbReference>
<evidence type="ECO:0000313" key="9">
    <source>
        <dbReference type="Proteomes" id="UP000199213"/>
    </source>
</evidence>
<evidence type="ECO:0000256" key="1">
    <source>
        <dbReference type="ARBA" id="ARBA00004429"/>
    </source>
</evidence>
<sequence>MVTSSQGKRAATTTRTAISLLVCARFLGLLADQMSTFMLPVAMYTLTRDVTLSGIAFTVQWLPRVLAMPVLGVFVGRFPALRQFVLTDTTRAAVLLIVAAFPEPGVLLATSGLLTLLNGHAKITTESVFANRVASDLLSDAQSKLQGAQQLAMTTGPALGGVLLATPGLSGGVVVVAAVFVLGATITPVLARGIVLDRRVDDEQPAGPLGQLRTGAVATVRNRPLMQLMLLTILVNLIGGLALAGLPMIMVGNFGTDSSAVGLVAGAGSTASLATVVIVNPLTRRMEIGRIVAIAFALLAFSAPGMAWAPSEISFGIMYGIWSAGITVFTIWMRTRRLQLITDTQVGTTLGFFIAAILVATPISGGVLSAVGDRIDVQRLLLVVTCVVAGLIAPLAWAWWRGVRRPGDSVPHT</sequence>
<comment type="subcellular location">
    <subcellularLocation>
        <location evidence="1">Cell inner membrane</location>
        <topology evidence="1">Multi-pass membrane protein</topology>
    </subcellularLocation>
</comment>
<feature type="transmembrane region" description="Helical" evidence="7">
    <location>
        <begin position="260"/>
        <end position="279"/>
    </location>
</feature>
<reference evidence="9" key="1">
    <citation type="submission" date="2016-10" db="EMBL/GenBank/DDBJ databases">
        <authorList>
            <person name="Varghese N."/>
            <person name="Submissions S."/>
        </authorList>
    </citation>
    <scope>NUCLEOTIDE SEQUENCE [LARGE SCALE GENOMIC DNA]</scope>
    <source>
        <strain evidence="9">DSM 45460</strain>
    </source>
</reference>
<feature type="transmembrane region" description="Helical" evidence="7">
    <location>
        <begin position="380"/>
        <end position="400"/>
    </location>
</feature>
<dbReference type="EMBL" id="FNFM01000005">
    <property type="protein sequence ID" value="SDK21177.1"/>
    <property type="molecule type" value="Genomic_DNA"/>
</dbReference>
<evidence type="ECO:0000256" key="2">
    <source>
        <dbReference type="ARBA" id="ARBA00022448"/>
    </source>
</evidence>
<feature type="transmembrane region" description="Helical" evidence="7">
    <location>
        <begin position="92"/>
        <end position="117"/>
    </location>
</feature>
<keyword evidence="6 7" id="KW-0472">Membrane</keyword>
<keyword evidence="2" id="KW-0813">Transport</keyword>
<proteinExistence type="predicted"/>
<dbReference type="GO" id="GO:0005886">
    <property type="term" value="C:plasma membrane"/>
    <property type="evidence" value="ECO:0007669"/>
    <property type="project" value="UniProtKB-SubCell"/>
</dbReference>
<name>A0A1G9A1T7_ACTMZ</name>
<feature type="transmembrane region" description="Helical" evidence="7">
    <location>
        <begin position="291"/>
        <end position="309"/>
    </location>
</feature>
<evidence type="ECO:0000256" key="6">
    <source>
        <dbReference type="ARBA" id="ARBA00023136"/>
    </source>
</evidence>
<keyword evidence="5 7" id="KW-1133">Transmembrane helix</keyword>
<feature type="transmembrane region" description="Helical" evidence="7">
    <location>
        <begin position="315"/>
        <end position="334"/>
    </location>
</feature>
<evidence type="ECO:0000256" key="4">
    <source>
        <dbReference type="ARBA" id="ARBA00022692"/>
    </source>
</evidence>
<dbReference type="Pfam" id="PF07690">
    <property type="entry name" value="MFS_1"/>
    <property type="match status" value="1"/>
</dbReference>
<keyword evidence="3" id="KW-1003">Cell membrane</keyword>
<dbReference type="PANTHER" id="PTHR23513">
    <property type="entry name" value="INTEGRAL MEMBRANE EFFLUX PROTEIN-RELATED"/>
    <property type="match status" value="1"/>
</dbReference>
<dbReference type="InterPro" id="IPR011701">
    <property type="entry name" value="MFS"/>
</dbReference>
<feature type="transmembrane region" description="Helical" evidence="7">
    <location>
        <begin position="169"/>
        <end position="191"/>
    </location>
</feature>
<organism evidence="8 9">
    <name type="scientific">Actinopolyspora mzabensis</name>
    <dbReference type="NCBI Taxonomy" id="995066"/>
    <lineage>
        <taxon>Bacteria</taxon>
        <taxon>Bacillati</taxon>
        <taxon>Actinomycetota</taxon>
        <taxon>Actinomycetes</taxon>
        <taxon>Actinopolysporales</taxon>
        <taxon>Actinopolysporaceae</taxon>
        <taxon>Actinopolyspora</taxon>
    </lineage>
</organism>